<gene>
    <name evidence="2" type="ORF">E1B00_11330</name>
</gene>
<evidence type="ECO:0000256" key="1">
    <source>
        <dbReference type="SAM" id="SignalP"/>
    </source>
</evidence>
<name>A0A5C4RRH4_9GAMM</name>
<feature type="chain" id="PRO_5022722500" evidence="1">
    <location>
        <begin position="27"/>
        <end position="247"/>
    </location>
</feature>
<dbReference type="Pfam" id="PF13852">
    <property type="entry name" value="DUF4197"/>
    <property type="match status" value="1"/>
</dbReference>
<keyword evidence="1" id="KW-0732">Signal</keyword>
<dbReference type="OrthoDB" id="5292580at2"/>
<sequence>MRPNTLPSLALAAIVLITGCATSAQADDWKDRLRDSLGGSRSSRLSESEASGGIKEALAQGVHRAVTQLGRTDGFYGDSAVRIRIPGQLGKIADTARQLGAGRKVDEFELSMNRAAEKAVPIAADVFADAVRQMTVRDAIDIVRGEPDAGTRFFRRVTEDRLRAQFHPIVEDATESAGVTQRYKAMVGRNAGLVALLGGSESVDLDDYVTEAALDGLFKVVADQERAIREDPAQRSSELLRKVFGSR</sequence>
<dbReference type="AlphaFoldDB" id="A0A5C4RRH4"/>
<dbReference type="Proteomes" id="UP000305760">
    <property type="component" value="Unassembled WGS sequence"/>
</dbReference>
<proteinExistence type="predicted"/>
<dbReference type="RefSeq" id="WP_139448801.1">
    <property type="nucleotide sequence ID" value="NZ_SMDR01000002.1"/>
</dbReference>
<evidence type="ECO:0000313" key="3">
    <source>
        <dbReference type="Proteomes" id="UP000305760"/>
    </source>
</evidence>
<comment type="caution">
    <text evidence="2">The sequence shown here is derived from an EMBL/GenBank/DDBJ whole genome shotgun (WGS) entry which is preliminary data.</text>
</comment>
<feature type="signal peptide" evidence="1">
    <location>
        <begin position="1"/>
        <end position="26"/>
    </location>
</feature>
<accession>A0A5C4RRH4</accession>
<dbReference type="PROSITE" id="PS51257">
    <property type="entry name" value="PROKAR_LIPOPROTEIN"/>
    <property type="match status" value="1"/>
</dbReference>
<protein>
    <submittedName>
        <fullName evidence="2">DUF4197 domain-containing protein</fullName>
    </submittedName>
</protein>
<organism evidence="2 3">
    <name type="scientific">Arenimonas terrae</name>
    <dbReference type="NCBI Taxonomy" id="2546226"/>
    <lineage>
        <taxon>Bacteria</taxon>
        <taxon>Pseudomonadati</taxon>
        <taxon>Pseudomonadota</taxon>
        <taxon>Gammaproteobacteria</taxon>
        <taxon>Lysobacterales</taxon>
        <taxon>Lysobacteraceae</taxon>
        <taxon>Arenimonas</taxon>
    </lineage>
</organism>
<evidence type="ECO:0000313" key="2">
    <source>
        <dbReference type="EMBL" id="TNJ33913.1"/>
    </source>
</evidence>
<reference evidence="2 3" key="1">
    <citation type="submission" date="2019-03" db="EMBL/GenBank/DDBJ databases">
        <title>Arenimonas daejeonensis sp. nov., isolated from compost.</title>
        <authorList>
            <person name="Jeon C.O."/>
        </authorList>
    </citation>
    <scope>NUCLEOTIDE SEQUENCE [LARGE SCALE GENOMIC DNA]</scope>
    <source>
        <strain evidence="2 3">R29</strain>
    </source>
</reference>
<dbReference type="InterPro" id="IPR025245">
    <property type="entry name" value="DUF4197"/>
</dbReference>
<dbReference type="EMBL" id="SMDR01000002">
    <property type="protein sequence ID" value="TNJ33913.1"/>
    <property type="molecule type" value="Genomic_DNA"/>
</dbReference>
<keyword evidence="3" id="KW-1185">Reference proteome</keyword>